<dbReference type="PROSITE" id="PS00211">
    <property type="entry name" value="ABC_TRANSPORTER_1"/>
    <property type="match status" value="1"/>
</dbReference>
<evidence type="ECO:0000259" key="7">
    <source>
        <dbReference type="PROSITE" id="PS50893"/>
    </source>
</evidence>
<evidence type="ECO:0000256" key="2">
    <source>
        <dbReference type="ARBA" id="ARBA00005417"/>
    </source>
</evidence>
<feature type="domain" description="ABC transporter" evidence="7">
    <location>
        <begin position="4"/>
        <end position="236"/>
    </location>
</feature>
<evidence type="ECO:0000313" key="9">
    <source>
        <dbReference type="Proteomes" id="UP000239203"/>
    </source>
</evidence>
<name>A0A2S6GYL2_9PSEU</name>
<accession>A0A2S6GYL2</accession>
<evidence type="ECO:0000256" key="5">
    <source>
        <dbReference type="ARBA" id="ARBA00022840"/>
    </source>
</evidence>
<dbReference type="SUPFAM" id="SSF52540">
    <property type="entry name" value="P-loop containing nucleoside triphosphate hydrolases"/>
    <property type="match status" value="1"/>
</dbReference>
<dbReference type="GO" id="GO:0005886">
    <property type="term" value="C:plasma membrane"/>
    <property type="evidence" value="ECO:0007669"/>
    <property type="project" value="UniProtKB-SubCell"/>
</dbReference>
<dbReference type="InterPro" id="IPR003439">
    <property type="entry name" value="ABC_transporter-like_ATP-bd"/>
</dbReference>
<dbReference type="SMART" id="SM00382">
    <property type="entry name" value="AAA"/>
    <property type="match status" value="1"/>
</dbReference>
<evidence type="ECO:0000313" key="8">
    <source>
        <dbReference type="EMBL" id="PPK70250.1"/>
    </source>
</evidence>
<dbReference type="GO" id="GO:0005524">
    <property type="term" value="F:ATP binding"/>
    <property type="evidence" value="ECO:0007669"/>
    <property type="project" value="UniProtKB-KW"/>
</dbReference>
<dbReference type="PROSITE" id="PS50893">
    <property type="entry name" value="ABC_TRANSPORTER_2"/>
    <property type="match status" value="1"/>
</dbReference>
<keyword evidence="3" id="KW-0813">Transport</keyword>
<reference evidence="8 9" key="1">
    <citation type="submission" date="2018-02" db="EMBL/GenBank/DDBJ databases">
        <title>Genomic Encyclopedia of Archaeal and Bacterial Type Strains, Phase II (KMG-II): from individual species to whole genera.</title>
        <authorList>
            <person name="Goeker M."/>
        </authorList>
    </citation>
    <scope>NUCLEOTIDE SEQUENCE [LARGE SCALE GENOMIC DNA]</scope>
    <source>
        <strain evidence="8 9">YU 961-1</strain>
    </source>
</reference>
<keyword evidence="5 8" id="KW-0067">ATP-binding</keyword>
<evidence type="ECO:0000256" key="1">
    <source>
        <dbReference type="ARBA" id="ARBA00004202"/>
    </source>
</evidence>
<dbReference type="PANTHER" id="PTHR42711">
    <property type="entry name" value="ABC TRANSPORTER ATP-BINDING PROTEIN"/>
    <property type="match status" value="1"/>
</dbReference>
<protein>
    <submittedName>
        <fullName evidence="8">ABC-2 type transport system ATP-binding protein</fullName>
    </submittedName>
</protein>
<evidence type="ECO:0000256" key="6">
    <source>
        <dbReference type="ARBA" id="ARBA00023251"/>
    </source>
</evidence>
<dbReference type="GO" id="GO:0046677">
    <property type="term" value="P:response to antibiotic"/>
    <property type="evidence" value="ECO:0007669"/>
    <property type="project" value="UniProtKB-KW"/>
</dbReference>
<dbReference type="Gene3D" id="3.40.50.300">
    <property type="entry name" value="P-loop containing nucleotide triphosphate hydrolases"/>
    <property type="match status" value="1"/>
</dbReference>
<dbReference type="Pfam" id="PF00005">
    <property type="entry name" value="ABC_tran"/>
    <property type="match status" value="1"/>
</dbReference>
<comment type="subcellular location">
    <subcellularLocation>
        <location evidence="1">Cell membrane</location>
        <topology evidence="1">Peripheral membrane protein</topology>
    </subcellularLocation>
</comment>
<evidence type="ECO:0000256" key="3">
    <source>
        <dbReference type="ARBA" id="ARBA00022448"/>
    </source>
</evidence>
<proteinExistence type="inferred from homology"/>
<dbReference type="InterPro" id="IPR027417">
    <property type="entry name" value="P-loop_NTPase"/>
</dbReference>
<dbReference type="GO" id="GO:0016887">
    <property type="term" value="F:ATP hydrolysis activity"/>
    <property type="evidence" value="ECO:0007669"/>
    <property type="project" value="InterPro"/>
</dbReference>
<organism evidence="8 9">
    <name type="scientific">Actinokineospora auranticolor</name>
    <dbReference type="NCBI Taxonomy" id="155976"/>
    <lineage>
        <taxon>Bacteria</taxon>
        <taxon>Bacillati</taxon>
        <taxon>Actinomycetota</taxon>
        <taxon>Actinomycetes</taxon>
        <taxon>Pseudonocardiales</taxon>
        <taxon>Pseudonocardiaceae</taxon>
        <taxon>Actinokineospora</taxon>
    </lineage>
</organism>
<dbReference type="InterPro" id="IPR003593">
    <property type="entry name" value="AAA+_ATPase"/>
</dbReference>
<dbReference type="OrthoDB" id="9804819at2"/>
<evidence type="ECO:0000256" key="4">
    <source>
        <dbReference type="ARBA" id="ARBA00022741"/>
    </source>
</evidence>
<gene>
    <name evidence="8" type="ORF">CLV40_102161</name>
</gene>
<dbReference type="InterPro" id="IPR050763">
    <property type="entry name" value="ABC_transporter_ATP-binding"/>
</dbReference>
<keyword evidence="4" id="KW-0547">Nucleotide-binding</keyword>
<dbReference type="AlphaFoldDB" id="A0A2S6GYL2"/>
<keyword evidence="6" id="KW-0046">Antibiotic resistance</keyword>
<sequence length="351" mass="37338">MRAVEVEDLVKLYKKNPKPAVDGLSFSVEPGEVFGLLGPNGAGKTTTVGVLTTRVLPTSGRALVHGVDVVWDSTRARQILAVVPQRNNLDRSLSIRQNLLFHAAYHGVPRAERTARADEILDRMGLADRAKDRIDLVSGGQAQRVMIARALMHKPKVMFLDEPSTGLDPQARLFVHDRVLDLRAEGVTVVLTTHDMDEAEKLCDRIGIVDHGKLLALDTPAALTRGLPGSTTVSVTVHLGGTDGAVVEKALADIDGVERVERIGSSGPAPAALPPGLPAAAMAAIAAKAAELATAPQTEGVYRLYTALEPAVVLPLVLRVLGDATCEVTDLSIGTPSLEDVFIHLTGRELR</sequence>
<dbReference type="InterPro" id="IPR017871">
    <property type="entry name" value="ABC_transporter-like_CS"/>
</dbReference>
<dbReference type="EMBL" id="PTIX01000002">
    <property type="protein sequence ID" value="PPK70250.1"/>
    <property type="molecule type" value="Genomic_DNA"/>
</dbReference>
<comment type="caution">
    <text evidence="8">The sequence shown here is derived from an EMBL/GenBank/DDBJ whole genome shotgun (WGS) entry which is preliminary data.</text>
</comment>
<dbReference type="Proteomes" id="UP000239203">
    <property type="component" value="Unassembled WGS sequence"/>
</dbReference>
<dbReference type="RefSeq" id="WP_104477088.1">
    <property type="nucleotide sequence ID" value="NZ_CP154825.1"/>
</dbReference>
<keyword evidence="9" id="KW-1185">Reference proteome</keyword>
<dbReference type="PANTHER" id="PTHR42711:SF5">
    <property type="entry name" value="ABC TRANSPORTER ATP-BINDING PROTEIN NATA"/>
    <property type="match status" value="1"/>
</dbReference>
<comment type="similarity">
    <text evidence="2">Belongs to the ABC transporter superfamily.</text>
</comment>